<dbReference type="PANTHER" id="PTHR43032:SF2">
    <property type="entry name" value="BLL0505 PROTEIN"/>
    <property type="match status" value="1"/>
</dbReference>
<evidence type="ECO:0000313" key="2">
    <source>
        <dbReference type="EMBL" id="TNC48562.1"/>
    </source>
</evidence>
<dbReference type="PROSITE" id="PS51257">
    <property type="entry name" value="PROKAR_LIPOPROTEIN"/>
    <property type="match status" value="1"/>
</dbReference>
<keyword evidence="3" id="KW-1185">Reference proteome</keyword>
<dbReference type="Proteomes" id="UP000305887">
    <property type="component" value="Unassembled WGS sequence"/>
</dbReference>
<evidence type="ECO:0000259" key="1">
    <source>
        <dbReference type="Pfam" id="PF00174"/>
    </source>
</evidence>
<dbReference type="OrthoDB" id="9778777at2"/>
<dbReference type="AlphaFoldDB" id="A0A5C4MXA1"/>
<gene>
    <name evidence="2" type="ORF">FHG66_13525</name>
</gene>
<evidence type="ECO:0000313" key="3">
    <source>
        <dbReference type="Proteomes" id="UP000305887"/>
    </source>
</evidence>
<dbReference type="PANTHER" id="PTHR43032">
    <property type="entry name" value="PROTEIN-METHIONINE-SULFOXIDE REDUCTASE"/>
    <property type="match status" value="1"/>
</dbReference>
<proteinExistence type="predicted"/>
<dbReference type="SUPFAM" id="SSF56524">
    <property type="entry name" value="Oxidoreductase molybdopterin-binding domain"/>
    <property type="match status" value="1"/>
</dbReference>
<feature type="domain" description="Oxidoreductase molybdopterin-binding" evidence="1">
    <location>
        <begin position="93"/>
        <end position="237"/>
    </location>
</feature>
<dbReference type="InterPro" id="IPR000572">
    <property type="entry name" value="OxRdtase_Mopterin-bd_dom"/>
</dbReference>
<dbReference type="RefSeq" id="WP_139077586.1">
    <property type="nucleotide sequence ID" value="NZ_VDFU01000016.1"/>
</dbReference>
<sequence>MTADPTRRLLLGGLLATPALLSGCKVLDGLSAVDHPLRNVMEGANRLTHKAQQLAAGDALAPEYTRADIRQGMRPNGTTNPSDADYQALAANAWTDWRLTVSGAVERPLSLSLAELMAMPSRTQITRHDCVEGWSCIAEWTGVPLSHVLSLARPTSKARFVYFRSMDTIERGLSGSIRYWESHDLRDSLHPQTILAYGMNGVALPVRNGAPLRLRVERQLGYKMAKYLSGIEVVPALSDKGGYWEERGYDWYAGL</sequence>
<dbReference type="EMBL" id="VDFU01000016">
    <property type="protein sequence ID" value="TNC48562.1"/>
    <property type="molecule type" value="Genomic_DNA"/>
</dbReference>
<dbReference type="Pfam" id="PF00174">
    <property type="entry name" value="Oxidored_molyb"/>
    <property type="match status" value="1"/>
</dbReference>
<reference evidence="2 3" key="1">
    <citation type="submission" date="2019-06" db="EMBL/GenBank/DDBJ databases">
        <title>YIM 131921 draft genome.</title>
        <authorList>
            <person name="Jiang L."/>
        </authorList>
    </citation>
    <scope>NUCLEOTIDE SEQUENCE [LARGE SCALE GENOMIC DNA]</scope>
    <source>
        <strain evidence="2 3">YIM 131921</strain>
    </source>
</reference>
<organism evidence="2 3">
    <name type="scientific">Rubellimicrobium rubrum</name>
    <dbReference type="NCBI Taxonomy" id="2585369"/>
    <lineage>
        <taxon>Bacteria</taxon>
        <taxon>Pseudomonadati</taxon>
        <taxon>Pseudomonadota</taxon>
        <taxon>Alphaproteobacteria</taxon>
        <taxon>Rhodobacterales</taxon>
        <taxon>Roseobacteraceae</taxon>
        <taxon>Rubellimicrobium</taxon>
    </lineage>
</organism>
<protein>
    <submittedName>
        <fullName evidence="2">Molybdopterin oxidoreductase</fullName>
    </submittedName>
</protein>
<dbReference type="InterPro" id="IPR036374">
    <property type="entry name" value="OxRdtase_Mopterin-bd_sf"/>
</dbReference>
<dbReference type="Gene3D" id="3.90.420.10">
    <property type="entry name" value="Oxidoreductase, molybdopterin-binding domain"/>
    <property type="match status" value="1"/>
</dbReference>
<name>A0A5C4MXA1_9RHOB</name>
<accession>A0A5C4MXA1</accession>
<comment type="caution">
    <text evidence="2">The sequence shown here is derived from an EMBL/GenBank/DDBJ whole genome shotgun (WGS) entry which is preliminary data.</text>
</comment>